<dbReference type="PANTHER" id="PTHR43658:SF8">
    <property type="entry name" value="17-BETA-HYDROXYSTEROID DEHYDROGENASE 14-RELATED"/>
    <property type="match status" value="1"/>
</dbReference>
<dbReference type="InterPro" id="IPR020904">
    <property type="entry name" value="Sc_DH/Rdtase_CS"/>
</dbReference>
<dbReference type="PROSITE" id="PS00061">
    <property type="entry name" value="ADH_SHORT"/>
    <property type="match status" value="1"/>
</dbReference>
<dbReference type="Gene3D" id="3.40.50.720">
    <property type="entry name" value="NAD(P)-binding Rossmann-like Domain"/>
    <property type="match status" value="1"/>
</dbReference>
<dbReference type="InterPro" id="IPR036291">
    <property type="entry name" value="NAD(P)-bd_dom_sf"/>
</dbReference>
<dbReference type="AlphaFoldDB" id="A0A2H4SG96"/>
<keyword evidence="1" id="KW-0521">NADP</keyword>
<keyword evidence="2" id="KW-0560">Oxidoreductase</keyword>
<evidence type="ECO:0000256" key="1">
    <source>
        <dbReference type="ARBA" id="ARBA00022857"/>
    </source>
</evidence>
<dbReference type="OrthoDB" id="3819888at2759"/>
<protein>
    <submittedName>
        <fullName evidence="3">3-hydroxyacyl-dehydrogenase</fullName>
    </submittedName>
</protein>
<dbReference type="EMBL" id="CP023324">
    <property type="protein sequence ID" value="ATY62128.1"/>
    <property type="molecule type" value="Genomic_DNA"/>
</dbReference>
<evidence type="ECO:0000256" key="2">
    <source>
        <dbReference type="ARBA" id="ARBA00023002"/>
    </source>
</evidence>
<dbReference type="GO" id="GO:0016491">
    <property type="term" value="F:oxidoreductase activity"/>
    <property type="evidence" value="ECO:0007669"/>
    <property type="project" value="UniProtKB-KW"/>
</dbReference>
<accession>A0A2H4SG96</accession>
<dbReference type="VEuPathDB" id="FungiDB:CCM_07593"/>
<organism evidence="3 4">
    <name type="scientific">Cordyceps militaris</name>
    <name type="common">Caterpillar fungus</name>
    <name type="synonym">Clavaria militaris</name>
    <dbReference type="NCBI Taxonomy" id="73501"/>
    <lineage>
        <taxon>Eukaryota</taxon>
        <taxon>Fungi</taxon>
        <taxon>Dikarya</taxon>
        <taxon>Ascomycota</taxon>
        <taxon>Pezizomycotina</taxon>
        <taxon>Sordariomycetes</taxon>
        <taxon>Hypocreomycetidae</taxon>
        <taxon>Hypocreales</taxon>
        <taxon>Cordycipitaceae</taxon>
        <taxon>Cordyceps</taxon>
    </lineage>
</organism>
<name>A0A2H4SG96_CORMI</name>
<reference evidence="3 4" key="1">
    <citation type="journal article" date="2017" name="BMC Genomics">
        <title>Chromosome level assembly and secondary metabolite potential of the parasitic fungus Cordyceps militaris.</title>
        <authorList>
            <person name="Kramer G.J."/>
            <person name="Nodwell J.R."/>
        </authorList>
    </citation>
    <scope>NUCLEOTIDE SEQUENCE [LARGE SCALE GENOMIC DNA]</scope>
    <source>
        <strain evidence="3 4">ATCC 34164</strain>
    </source>
</reference>
<dbReference type="PRINTS" id="PR00081">
    <property type="entry name" value="GDHRDH"/>
</dbReference>
<gene>
    <name evidence="3" type="ORF">A9K55_007431</name>
</gene>
<evidence type="ECO:0000313" key="3">
    <source>
        <dbReference type="EMBL" id="ATY62128.1"/>
    </source>
</evidence>
<dbReference type="PANTHER" id="PTHR43658">
    <property type="entry name" value="SHORT-CHAIN DEHYDROGENASE/REDUCTASE"/>
    <property type="match status" value="1"/>
</dbReference>
<proteinExistence type="predicted"/>
<dbReference type="VEuPathDB" id="FungiDB:A9K55_007431"/>
<dbReference type="InterPro" id="IPR002347">
    <property type="entry name" value="SDR_fam"/>
</dbReference>
<dbReference type="SUPFAM" id="SSF51735">
    <property type="entry name" value="NAD(P)-binding Rossmann-fold domains"/>
    <property type="match status" value="1"/>
</dbReference>
<sequence>MKISKHTFLVSGGASGLGRACCEDIVAQGGHVAVLDQNEENGQEFVKTLGSAAQFFVCDVLESESIAKAVQGTVEWANQSGKTIGGAITAAGVALPAPLTLEEIVNRHGTPFSIDDFDFVVGVNLRGTIDLARQTCEAMVKTKRESADSDHGVIIMVASSAAFDGQNGQVSYSASKGAIRSLTLPMARDLGRYGIRAMTIAPSLFETGMTSAMPDKVRKNLENTFVFPTRSGRAPEFASLVRQIIENEMLNGEVIRLDGASRMPKI</sequence>
<dbReference type="Proteomes" id="UP000323067">
    <property type="component" value="Chromosome vii"/>
</dbReference>
<evidence type="ECO:0000313" key="4">
    <source>
        <dbReference type="Proteomes" id="UP000323067"/>
    </source>
</evidence>
<dbReference type="Pfam" id="PF00106">
    <property type="entry name" value="adh_short"/>
    <property type="match status" value="1"/>
</dbReference>